<feature type="transmembrane region" description="Helical" evidence="1">
    <location>
        <begin position="33"/>
        <end position="51"/>
    </location>
</feature>
<keyword evidence="1" id="KW-0812">Transmembrane</keyword>
<feature type="transmembrane region" description="Helical" evidence="1">
    <location>
        <begin position="58"/>
        <end position="77"/>
    </location>
</feature>
<gene>
    <name evidence="2" type="ORF">ML536_13970</name>
</gene>
<evidence type="ECO:0000256" key="1">
    <source>
        <dbReference type="SAM" id="Phobius"/>
    </source>
</evidence>
<name>A0AA41UH17_9HYPH</name>
<reference evidence="2" key="1">
    <citation type="submission" date="2022-03" db="EMBL/GenBank/DDBJ databases">
        <title>The complete genome sequence of a Methyloterrigena soli.</title>
        <authorList>
            <person name="Zi Z."/>
        </authorList>
    </citation>
    <scope>NUCLEOTIDE SEQUENCE</scope>
    <source>
        <strain evidence="2">M48</strain>
    </source>
</reference>
<dbReference type="AlphaFoldDB" id="A0AA41UH17"/>
<dbReference type="EMBL" id="JALAZD010000001">
    <property type="protein sequence ID" value="MCI0127931.1"/>
    <property type="molecule type" value="Genomic_DNA"/>
</dbReference>
<dbReference type="Proteomes" id="UP001156140">
    <property type="component" value="Unassembled WGS sequence"/>
</dbReference>
<evidence type="ECO:0000313" key="2">
    <source>
        <dbReference type="EMBL" id="MCI0127931.1"/>
    </source>
</evidence>
<dbReference type="PIRSF" id="PIRSF033367">
    <property type="entry name" value="UCP033367_VanZ"/>
    <property type="match status" value="1"/>
</dbReference>
<proteinExistence type="predicted"/>
<dbReference type="InterPro" id="IPR017015">
    <property type="entry name" value="UCP033367_VanZ"/>
</dbReference>
<keyword evidence="1" id="KW-1133">Transmembrane helix</keyword>
<keyword evidence="3" id="KW-1185">Reference proteome</keyword>
<evidence type="ECO:0000313" key="3">
    <source>
        <dbReference type="Proteomes" id="UP001156140"/>
    </source>
</evidence>
<accession>A0AA41UH17</accession>
<keyword evidence="1" id="KW-0472">Membrane</keyword>
<organism evidence="2 3">
    <name type="scientific">Paradevosia shaoguanensis</name>
    <dbReference type="NCBI Taxonomy" id="1335043"/>
    <lineage>
        <taxon>Bacteria</taxon>
        <taxon>Pseudomonadati</taxon>
        <taxon>Pseudomonadota</taxon>
        <taxon>Alphaproteobacteria</taxon>
        <taxon>Hyphomicrobiales</taxon>
        <taxon>Devosiaceae</taxon>
        <taxon>Paradevosia</taxon>
    </lineage>
</organism>
<comment type="caution">
    <text evidence="2">The sequence shown here is derived from an EMBL/GenBank/DDBJ whole genome shotgun (WGS) entry which is preliminary data.</text>
</comment>
<protein>
    <submittedName>
        <fullName evidence="2">VanZ family protein</fullName>
    </submittedName>
</protein>
<feature type="transmembrane region" description="Helical" evidence="1">
    <location>
        <begin position="89"/>
        <end position="109"/>
    </location>
</feature>
<sequence>MRMAARPLAWLLLLGILLVTVLPIEWRPVTGEPANLERLVAFALVGFVFVVGYPRHWWLVLGLVIAVALGFELAQLLAPSRHATLKDAVVKVAGGSLGVTAGVAANFLFTRLVPR</sequence>